<evidence type="ECO:0000256" key="4">
    <source>
        <dbReference type="ARBA" id="ARBA00022723"/>
    </source>
</evidence>
<evidence type="ECO:0000256" key="2">
    <source>
        <dbReference type="ARBA" id="ARBA00010617"/>
    </source>
</evidence>
<name>A0AA37UJU4_9PEZI</name>
<dbReference type="PANTHER" id="PTHR24305:SF168">
    <property type="entry name" value="P450, PUTATIVE (EUROFUNG)-RELATED"/>
    <property type="match status" value="1"/>
</dbReference>
<organism evidence="8 9">
    <name type="scientific">Colletotrichum spaethianum</name>
    <dbReference type="NCBI Taxonomy" id="700344"/>
    <lineage>
        <taxon>Eukaryota</taxon>
        <taxon>Fungi</taxon>
        <taxon>Dikarya</taxon>
        <taxon>Ascomycota</taxon>
        <taxon>Pezizomycotina</taxon>
        <taxon>Sordariomycetes</taxon>
        <taxon>Hypocreomycetidae</taxon>
        <taxon>Glomerellales</taxon>
        <taxon>Glomerellaceae</taxon>
        <taxon>Colletotrichum</taxon>
        <taxon>Colletotrichum spaethianum species complex</taxon>
    </lineage>
</organism>
<evidence type="ECO:0000313" key="9">
    <source>
        <dbReference type="Proteomes" id="UP001055115"/>
    </source>
</evidence>
<dbReference type="InterPro" id="IPR050121">
    <property type="entry name" value="Cytochrome_P450_monoxygenase"/>
</dbReference>
<evidence type="ECO:0000313" key="8">
    <source>
        <dbReference type="EMBL" id="GKT50324.1"/>
    </source>
</evidence>
<dbReference type="InterPro" id="IPR001128">
    <property type="entry name" value="Cyt_P450"/>
</dbReference>
<evidence type="ECO:0000256" key="6">
    <source>
        <dbReference type="ARBA" id="ARBA00023033"/>
    </source>
</evidence>
<accession>A0AA37UJU4</accession>
<keyword evidence="4 7" id="KW-0479">Metal-binding</keyword>
<keyword evidence="9" id="KW-1185">Reference proteome</keyword>
<keyword evidence="3 7" id="KW-0349">Heme</keyword>
<dbReference type="GeneID" id="73331307"/>
<comment type="cofactor">
    <cofactor evidence="1 7">
        <name>heme</name>
        <dbReference type="ChEBI" id="CHEBI:30413"/>
    </cofactor>
</comment>
<dbReference type="PRINTS" id="PR00465">
    <property type="entry name" value="EP450IV"/>
</dbReference>
<sequence length="164" mass="18832">MIANAEARNLPYLQAVIKEGLRIFPPVAGIMAKEAPAAGDTWKGQFIPGGTRIGWSVWSMFRREDVWGNDAQEFRPERWLAEEQGGTTPTEKLREMESTIDLAFSYGKYQCLGRPVALIELNKVFFELLRRYDLTVCDPLNPWESFNCGIHAQSNYWIRAHHKE</sequence>
<keyword evidence="5 7" id="KW-0408">Iron</keyword>
<dbReference type="GO" id="GO:0004497">
    <property type="term" value="F:monooxygenase activity"/>
    <property type="evidence" value="ECO:0007669"/>
    <property type="project" value="UniProtKB-KW"/>
</dbReference>
<dbReference type="GO" id="GO:0005506">
    <property type="term" value="F:iron ion binding"/>
    <property type="evidence" value="ECO:0007669"/>
    <property type="project" value="InterPro"/>
</dbReference>
<proteinExistence type="inferred from homology"/>
<dbReference type="GO" id="GO:0016705">
    <property type="term" value="F:oxidoreductase activity, acting on paired donors, with incorporation or reduction of molecular oxygen"/>
    <property type="evidence" value="ECO:0007669"/>
    <property type="project" value="InterPro"/>
</dbReference>
<dbReference type="Pfam" id="PF00067">
    <property type="entry name" value="p450"/>
    <property type="match status" value="1"/>
</dbReference>
<dbReference type="InterPro" id="IPR036396">
    <property type="entry name" value="Cyt_P450_sf"/>
</dbReference>
<evidence type="ECO:0000256" key="3">
    <source>
        <dbReference type="ARBA" id="ARBA00022617"/>
    </source>
</evidence>
<dbReference type="Proteomes" id="UP001055115">
    <property type="component" value="Unassembled WGS sequence"/>
</dbReference>
<evidence type="ECO:0000256" key="1">
    <source>
        <dbReference type="ARBA" id="ARBA00001971"/>
    </source>
</evidence>
<dbReference type="InterPro" id="IPR002403">
    <property type="entry name" value="Cyt_P450_E_grp-IV"/>
</dbReference>
<dbReference type="Gene3D" id="1.10.630.10">
    <property type="entry name" value="Cytochrome P450"/>
    <property type="match status" value="1"/>
</dbReference>
<dbReference type="AlphaFoldDB" id="A0AA37UJU4"/>
<feature type="binding site" description="axial binding residue" evidence="7">
    <location>
        <position position="111"/>
    </location>
    <ligand>
        <name>heme</name>
        <dbReference type="ChEBI" id="CHEBI:30413"/>
    </ligand>
    <ligandPart>
        <name>Fe</name>
        <dbReference type="ChEBI" id="CHEBI:18248"/>
    </ligandPart>
</feature>
<dbReference type="EMBL" id="BQXU01000036">
    <property type="protein sequence ID" value="GKT50324.1"/>
    <property type="molecule type" value="Genomic_DNA"/>
</dbReference>
<dbReference type="GO" id="GO:0020037">
    <property type="term" value="F:heme binding"/>
    <property type="evidence" value="ECO:0007669"/>
    <property type="project" value="InterPro"/>
</dbReference>
<dbReference type="PANTHER" id="PTHR24305">
    <property type="entry name" value="CYTOCHROME P450"/>
    <property type="match status" value="1"/>
</dbReference>
<keyword evidence="6 8" id="KW-0503">Monooxygenase</keyword>
<protein>
    <submittedName>
        <fullName evidence="8">Cytochrome P450 monooxygenase lolP1</fullName>
    </submittedName>
</protein>
<keyword evidence="6 8" id="KW-0560">Oxidoreductase</keyword>
<reference evidence="8 9" key="1">
    <citation type="submission" date="2022-03" db="EMBL/GenBank/DDBJ databases">
        <title>Genome data of Colletotrichum spp.</title>
        <authorList>
            <person name="Utami Y.D."/>
            <person name="Hiruma K."/>
        </authorList>
    </citation>
    <scope>NUCLEOTIDE SEQUENCE [LARGE SCALE GENOMIC DNA]</scope>
    <source>
        <strain evidence="8 9">MAFF 239500</strain>
    </source>
</reference>
<evidence type="ECO:0000256" key="5">
    <source>
        <dbReference type="ARBA" id="ARBA00023004"/>
    </source>
</evidence>
<dbReference type="PRINTS" id="PR00385">
    <property type="entry name" value="P450"/>
</dbReference>
<evidence type="ECO:0000256" key="7">
    <source>
        <dbReference type="PIRSR" id="PIRSR602403-1"/>
    </source>
</evidence>
<dbReference type="RefSeq" id="XP_049132674.1">
    <property type="nucleotide sequence ID" value="XM_049276717.1"/>
</dbReference>
<comment type="similarity">
    <text evidence="2">Belongs to the cytochrome P450 family.</text>
</comment>
<comment type="caution">
    <text evidence="8">The sequence shown here is derived from an EMBL/GenBank/DDBJ whole genome shotgun (WGS) entry which is preliminary data.</text>
</comment>
<dbReference type="SUPFAM" id="SSF48264">
    <property type="entry name" value="Cytochrome P450"/>
    <property type="match status" value="1"/>
</dbReference>
<gene>
    <name evidence="8" type="ORF">ColSpa_10505</name>
</gene>